<name>A0A156SAK3_ENTCL</name>
<reference evidence="1 2" key="1">
    <citation type="submission" date="2016-03" db="EMBL/GenBank/DDBJ databases">
        <authorList>
            <consortium name="Pathogen Informatics"/>
        </authorList>
    </citation>
    <scope>NUCLEOTIDE SEQUENCE [LARGE SCALE GENOMIC DNA]</scope>
    <source>
        <strain evidence="2">e1252</strain>
    </source>
</reference>
<dbReference type="InterPro" id="IPR045604">
    <property type="entry name" value="DUF6453"/>
</dbReference>
<dbReference type="RefSeq" id="WP_063143998.1">
    <property type="nucleotide sequence ID" value="NZ_FJXR01000010.1"/>
</dbReference>
<accession>A0A156SAK3</accession>
<dbReference type="Pfam" id="PF20051">
    <property type="entry name" value="DUF6453"/>
    <property type="match status" value="1"/>
</dbReference>
<protein>
    <submittedName>
        <fullName evidence="1">Uncharacterized protein</fullName>
    </submittedName>
</protein>
<proteinExistence type="predicted"/>
<evidence type="ECO:0000313" key="2">
    <source>
        <dbReference type="Proteomes" id="UP000076008"/>
    </source>
</evidence>
<dbReference type="Proteomes" id="UP000076008">
    <property type="component" value="Unassembled WGS sequence"/>
</dbReference>
<dbReference type="AlphaFoldDB" id="A0A156SAK3"/>
<gene>
    <name evidence="1" type="ORF">SAMEA2273318_02016</name>
</gene>
<sequence>MPKGLRITYDDGGPAMEITAGLRCPSFCQNVSEAWDVNQYTINQRVDGSQIVVIPRNTVYKLNRGTNLIPTIGMLDGFTVSGNTITMNTWWSDNWGRAKTFDASIWQILPASSGRGLLIQDSTDFLSITDATMSGYCVWRGTVTFTGSWVTPTTNISRDRYLVFAKWSADNVTIEFDGSNIIATKDHSGLDQDATVTMQIAIFASGVSPTPGRGLNIIKGGVCVFSTTRRPFVYRNQTYTPSWSNTDIGEGMILLGRYGYNSEVYTGWDYIKWAGLIRSGNLVRAGRGRNAASWTSQYSVVGRRLTSLTIPVIDAIY</sequence>
<dbReference type="EMBL" id="FJXR01000010">
    <property type="protein sequence ID" value="CZV20915.1"/>
    <property type="molecule type" value="Genomic_DNA"/>
</dbReference>
<evidence type="ECO:0000313" key="1">
    <source>
        <dbReference type="EMBL" id="CZV20915.1"/>
    </source>
</evidence>
<organism evidence="1 2">
    <name type="scientific">Enterobacter cloacae</name>
    <dbReference type="NCBI Taxonomy" id="550"/>
    <lineage>
        <taxon>Bacteria</taxon>
        <taxon>Pseudomonadati</taxon>
        <taxon>Pseudomonadota</taxon>
        <taxon>Gammaproteobacteria</taxon>
        <taxon>Enterobacterales</taxon>
        <taxon>Enterobacteriaceae</taxon>
        <taxon>Enterobacter</taxon>
        <taxon>Enterobacter cloacae complex</taxon>
    </lineage>
</organism>